<dbReference type="EC" id="3.6.1.9" evidence="3"/>
<accession>A0A916QA85</accession>
<dbReference type="Proteomes" id="UP000613208">
    <property type="component" value="Unassembled WGS sequence"/>
</dbReference>
<feature type="site" description="Important for substrate specificity" evidence="3">
    <location>
        <position position="152"/>
    </location>
</feature>
<comment type="function">
    <text evidence="3">Nucleoside triphosphate pyrophosphatase that hydrolyzes dTTP and UTP. May have a dual role in cell division arrest and in preventing the incorporation of modified nucleotides into cellular nucleic acids.</text>
</comment>
<dbReference type="GO" id="GO:0009117">
    <property type="term" value="P:nucleotide metabolic process"/>
    <property type="evidence" value="ECO:0007669"/>
    <property type="project" value="UniProtKB-KW"/>
</dbReference>
<proteinExistence type="inferred from homology"/>
<dbReference type="NCBIfam" id="TIGR00172">
    <property type="entry name" value="maf"/>
    <property type="match status" value="1"/>
</dbReference>
<evidence type="ECO:0000256" key="2">
    <source>
        <dbReference type="ARBA" id="ARBA00022801"/>
    </source>
</evidence>
<dbReference type="CDD" id="cd00555">
    <property type="entry name" value="Maf"/>
    <property type="match status" value="1"/>
</dbReference>
<keyword evidence="5" id="KW-1185">Reference proteome</keyword>
<name>A0A916QA85_9FIRM</name>
<comment type="cofactor">
    <cofactor evidence="1 3">
        <name>a divalent metal cation</name>
        <dbReference type="ChEBI" id="CHEBI:60240"/>
    </cofactor>
</comment>
<evidence type="ECO:0000313" key="4">
    <source>
        <dbReference type="EMBL" id="GFO85535.1"/>
    </source>
</evidence>
<dbReference type="AlphaFoldDB" id="A0A916QA85"/>
<feature type="site" description="Important for substrate specificity" evidence="3">
    <location>
        <position position="70"/>
    </location>
</feature>
<comment type="subcellular location">
    <subcellularLocation>
        <location evidence="3">Cytoplasm</location>
    </subcellularLocation>
</comment>
<organism evidence="4 5">
    <name type="scientific">Anaerostipes butyraticus</name>
    <dbReference type="NCBI Taxonomy" id="645466"/>
    <lineage>
        <taxon>Bacteria</taxon>
        <taxon>Bacillati</taxon>
        <taxon>Bacillota</taxon>
        <taxon>Clostridia</taxon>
        <taxon>Lachnospirales</taxon>
        <taxon>Lachnospiraceae</taxon>
        <taxon>Anaerostipes</taxon>
    </lineage>
</organism>
<dbReference type="InterPro" id="IPR029001">
    <property type="entry name" value="ITPase-like_fam"/>
</dbReference>
<dbReference type="HAMAP" id="MF_00528">
    <property type="entry name" value="Maf"/>
    <property type="match status" value="1"/>
</dbReference>
<dbReference type="PANTHER" id="PTHR43213:SF5">
    <property type="entry name" value="BIFUNCTIONAL DTTP_UTP PYROPHOSPHATASE_METHYLTRANSFERASE PROTEIN-RELATED"/>
    <property type="match status" value="1"/>
</dbReference>
<dbReference type="PANTHER" id="PTHR43213">
    <property type="entry name" value="BIFUNCTIONAL DTTP/UTP PYROPHOSPHATASE/METHYLTRANSFERASE PROTEIN-RELATED"/>
    <property type="match status" value="1"/>
</dbReference>
<keyword evidence="3" id="KW-0546">Nucleotide metabolism</keyword>
<keyword evidence="2 3" id="KW-0378">Hydrolase</keyword>
<dbReference type="SUPFAM" id="SSF52972">
    <property type="entry name" value="ITPase-like"/>
    <property type="match status" value="1"/>
</dbReference>
<dbReference type="Pfam" id="PF02545">
    <property type="entry name" value="Maf"/>
    <property type="match status" value="1"/>
</dbReference>
<dbReference type="InterPro" id="IPR003697">
    <property type="entry name" value="Maf-like"/>
</dbReference>
<evidence type="ECO:0000313" key="5">
    <source>
        <dbReference type="Proteomes" id="UP000613208"/>
    </source>
</evidence>
<dbReference type="GO" id="GO:0047429">
    <property type="term" value="F:nucleoside triphosphate diphosphatase activity"/>
    <property type="evidence" value="ECO:0007669"/>
    <property type="project" value="UniProtKB-EC"/>
</dbReference>
<evidence type="ECO:0000256" key="3">
    <source>
        <dbReference type="HAMAP-Rule" id="MF_00528"/>
    </source>
</evidence>
<dbReference type="Gene3D" id="3.90.950.10">
    <property type="match status" value="1"/>
</dbReference>
<comment type="catalytic activity">
    <reaction evidence="3">
        <text>dTTP + H2O = dTMP + diphosphate + H(+)</text>
        <dbReference type="Rhea" id="RHEA:28534"/>
        <dbReference type="ChEBI" id="CHEBI:15377"/>
        <dbReference type="ChEBI" id="CHEBI:15378"/>
        <dbReference type="ChEBI" id="CHEBI:33019"/>
        <dbReference type="ChEBI" id="CHEBI:37568"/>
        <dbReference type="ChEBI" id="CHEBI:63528"/>
        <dbReference type="EC" id="3.6.1.9"/>
    </reaction>
</comment>
<comment type="caution">
    <text evidence="4">The sequence shown here is derived from an EMBL/GenBank/DDBJ whole genome shotgun (WGS) entry which is preliminary data.</text>
</comment>
<dbReference type="EMBL" id="BLYI01000043">
    <property type="protein sequence ID" value="GFO85535.1"/>
    <property type="molecule type" value="Genomic_DNA"/>
</dbReference>
<comment type="caution">
    <text evidence="3">Lacks conserved residue(s) required for the propagation of feature annotation.</text>
</comment>
<dbReference type="RefSeq" id="WP_201311240.1">
    <property type="nucleotide sequence ID" value="NZ_BLYI01000043.1"/>
</dbReference>
<dbReference type="PIRSF" id="PIRSF006305">
    <property type="entry name" value="Maf"/>
    <property type="match status" value="1"/>
</dbReference>
<comment type="similarity">
    <text evidence="3">Belongs to the Maf family. YhdE subfamily.</text>
</comment>
<keyword evidence="3" id="KW-0963">Cytoplasm</keyword>
<protein>
    <recommendedName>
        <fullName evidence="3">dTTP/UTP pyrophosphatase</fullName>
        <shortName evidence="3">dTTPase/UTPase</shortName>
        <ecNumber evidence="3">3.6.1.9</ecNumber>
    </recommendedName>
    <alternativeName>
        <fullName evidence="3">Nucleoside triphosphate pyrophosphatase</fullName>
    </alternativeName>
    <alternativeName>
        <fullName evidence="3">Nucleotide pyrophosphatase</fullName>
        <shortName evidence="3">Nucleotide PPase</shortName>
    </alternativeName>
</protein>
<feature type="active site" description="Proton acceptor" evidence="3">
    <location>
        <position position="69"/>
    </location>
</feature>
<dbReference type="GO" id="GO:0005737">
    <property type="term" value="C:cytoplasm"/>
    <property type="evidence" value="ECO:0007669"/>
    <property type="project" value="UniProtKB-SubCell"/>
</dbReference>
<reference evidence="4" key="1">
    <citation type="submission" date="2020-06" db="EMBL/GenBank/DDBJ databases">
        <title>Characterization of fructooligosaccharide metabolism and fructooligosaccharide-degrading enzymes in human commensal butyrate producers.</title>
        <authorList>
            <person name="Tanno H."/>
            <person name="Fujii T."/>
            <person name="Hirano K."/>
            <person name="Maeno S."/>
            <person name="Tonozuka T."/>
            <person name="Sakamoto M."/>
            <person name="Ohkuma M."/>
            <person name="Tochio T."/>
            <person name="Endo A."/>
        </authorList>
    </citation>
    <scope>NUCLEOTIDE SEQUENCE</scope>
    <source>
        <strain evidence="4">JCM 17466</strain>
    </source>
</reference>
<gene>
    <name evidence="4" type="primary">maf</name>
    <name evidence="4" type="ORF">ANBU17_18820</name>
</gene>
<comment type="catalytic activity">
    <reaction evidence="3">
        <text>UTP + H2O = UMP + diphosphate + H(+)</text>
        <dbReference type="Rhea" id="RHEA:29395"/>
        <dbReference type="ChEBI" id="CHEBI:15377"/>
        <dbReference type="ChEBI" id="CHEBI:15378"/>
        <dbReference type="ChEBI" id="CHEBI:33019"/>
        <dbReference type="ChEBI" id="CHEBI:46398"/>
        <dbReference type="ChEBI" id="CHEBI:57865"/>
        <dbReference type="EC" id="3.6.1.9"/>
    </reaction>
</comment>
<evidence type="ECO:0000256" key="1">
    <source>
        <dbReference type="ARBA" id="ARBA00001968"/>
    </source>
</evidence>
<sequence>MKHMILASASPRRKEIFELAGLSFDVVPSHVQEVITKERPEEAVMELSGQKAWDIWKKTQGDEIVVGADTVVVSEGKILGKPKNEDDAAEMLSMLSGSVHQVYTGVTVICEGKETSFYEETKVRFYEMEDQEIRDYIRTGEPMDKAGAYGIQGKAAVFIRSIEGDYYNVVGFPIARFMHEMKKILSQTKKGI</sequence>
<feature type="site" description="Important for substrate specificity" evidence="3">
    <location>
        <position position="12"/>
    </location>
</feature>